<name>A0A895XL75_9ACTN</name>
<keyword evidence="3" id="KW-1185">Reference proteome</keyword>
<feature type="region of interest" description="Disordered" evidence="1">
    <location>
        <begin position="95"/>
        <end position="121"/>
    </location>
</feature>
<dbReference type="EMBL" id="CP070496">
    <property type="protein sequence ID" value="QSB06461.1"/>
    <property type="molecule type" value="Genomic_DNA"/>
</dbReference>
<dbReference type="KEGG" id="nav:JQS30_06045"/>
<proteinExistence type="predicted"/>
<dbReference type="RefSeq" id="WP_213172472.1">
    <property type="nucleotide sequence ID" value="NZ_CP070496.1"/>
</dbReference>
<protein>
    <recommendedName>
        <fullName evidence="4">Transposase</fullName>
    </recommendedName>
</protein>
<reference evidence="2" key="1">
    <citation type="submission" date="2021-02" db="EMBL/GenBank/DDBJ databases">
        <title>Natronoglycomyces albus gen. nov., sp. nov, a haloalkaliphilic actinobacterium from a soda solonchak soil.</title>
        <authorList>
            <person name="Sorokin D.Y."/>
            <person name="Khijniak T.V."/>
            <person name="Zakharycheva A.P."/>
            <person name="Boueva O.V."/>
            <person name="Ariskina E.V."/>
            <person name="Hahnke R.L."/>
            <person name="Bunk B."/>
            <person name="Sproer C."/>
            <person name="Schumann P."/>
            <person name="Evtushenko L.I."/>
            <person name="Kublanov I.V."/>
        </authorList>
    </citation>
    <scope>NUCLEOTIDE SEQUENCE</scope>
    <source>
        <strain evidence="2">DSM 106290</strain>
    </source>
</reference>
<evidence type="ECO:0000313" key="2">
    <source>
        <dbReference type="EMBL" id="QSB06461.1"/>
    </source>
</evidence>
<evidence type="ECO:0000256" key="1">
    <source>
        <dbReference type="SAM" id="MobiDB-lite"/>
    </source>
</evidence>
<sequence>MRQLAIDHGLPLSTAYESLWEGLSVLAGCAPDLAEAIEGARRSGEGHVELDGTLIPTNAVKIEGTTRGVDLFYSGKHHRHDINVQVLSAPDGYRYGSPKPARAVNTMSPSPGTPASKVTSL</sequence>
<dbReference type="Proteomes" id="UP000662939">
    <property type="component" value="Chromosome"/>
</dbReference>
<dbReference type="AlphaFoldDB" id="A0A895XL75"/>
<evidence type="ECO:0008006" key="4">
    <source>
        <dbReference type="Google" id="ProtNLM"/>
    </source>
</evidence>
<accession>A0A895XL75</accession>
<evidence type="ECO:0000313" key="3">
    <source>
        <dbReference type="Proteomes" id="UP000662939"/>
    </source>
</evidence>
<gene>
    <name evidence="2" type="ORF">JQS30_06045</name>
</gene>
<organism evidence="2 3">
    <name type="scientific">Natronoglycomyces albus</name>
    <dbReference type="NCBI Taxonomy" id="2811108"/>
    <lineage>
        <taxon>Bacteria</taxon>
        <taxon>Bacillati</taxon>
        <taxon>Actinomycetota</taxon>
        <taxon>Actinomycetes</taxon>
        <taxon>Glycomycetales</taxon>
        <taxon>Glycomycetaceae</taxon>
        <taxon>Natronoglycomyces</taxon>
    </lineage>
</organism>